<proteinExistence type="predicted"/>
<name>Q18952_CAEEL</name>
<reference evidence="2 3" key="1">
    <citation type="journal article" date="1998" name="Science">
        <title>Genome sequence of the nematode C. elegans: a platform for investigating biology.</title>
        <authorList>
            <consortium name="The C. elegans sequencing consortium"/>
            <person name="Sulson J.E."/>
            <person name="Waterston R."/>
        </authorList>
    </citation>
    <scope>NUCLEOTIDE SEQUENCE [LARGE SCALE GENOMIC DNA]</scope>
    <source>
        <strain evidence="2 3">Bristol N2</strain>
    </source>
</reference>
<keyword evidence="3" id="KW-1185">Reference proteome</keyword>
<sequence>MCSQNISFFATDEFYSGVLHVLTSIELPIHLFGAYIIVAKTPRKMRTVKASMLALHCIGAFVDFYLSFIAIPVLTLPVCSGYPLGFSLVLGIPTDVQVYLGISFVGVIAVTILLFFEDRHHRLINSNISNGARNWKRVLYSIIHYIISVTFIAPGYMNIPDQLQGRATVQQEIPCIPKDVINRPGYFVLSIVNTIPCLCLIFMFSLIIPQALYFVLSIFWYLYHTVSKSQVTNRLQKQFFFALCIQVFIPIFVLSFPVLYIVLAIWFNYYNQAATNFALFGIALHGILSTLTMLFVHTPYREATFQIFHVSTKRTANGSQQIWRTTVGTQAQQSIW</sequence>
<dbReference type="InParanoid" id="Q18952"/>
<evidence type="ECO:0000313" key="4">
    <source>
        <dbReference type="WormBase" id="D1054.12"/>
    </source>
</evidence>
<accession>Q18952</accession>
<keyword evidence="1" id="KW-0812">Transmembrane</keyword>
<dbReference type="STRING" id="6239.D1054.12.1"/>
<dbReference type="PhylomeDB" id="Q18952"/>
<dbReference type="PaxDb" id="6239-D1054.12"/>
<dbReference type="PANTHER" id="PTHR22941:SF36">
    <property type="entry name" value="SERPENTINE RECEPTOR, CLASS H"/>
    <property type="match status" value="1"/>
</dbReference>
<gene>
    <name evidence="2 4" type="primary">srh-184</name>
    <name evidence="2" type="ORF">CELE_D1054.12</name>
    <name evidence="4" type="ORF">D1054.12</name>
</gene>
<dbReference type="OrthoDB" id="5802824at2759"/>
<dbReference type="SUPFAM" id="SSF81321">
    <property type="entry name" value="Family A G protein-coupled receptor-like"/>
    <property type="match status" value="1"/>
</dbReference>
<dbReference type="AGR" id="WB:WBGene00005399"/>
<dbReference type="Pfam" id="PF10318">
    <property type="entry name" value="7TM_GPCR_Srh"/>
    <property type="match status" value="1"/>
</dbReference>
<dbReference type="CTD" id="183918"/>
<evidence type="ECO:0000313" key="2">
    <source>
        <dbReference type="EMBL" id="CAA98445.2"/>
    </source>
</evidence>
<dbReference type="AlphaFoldDB" id="Q18952"/>
<dbReference type="EMBL" id="BX284605">
    <property type="protein sequence ID" value="CAA98445.2"/>
    <property type="molecule type" value="Genomic_DNA"/>
</dbReference>
<feature type="transmembrane region" description="Helical" evidence="1">
    <location>
        <begin position="239"/>
        <end position="267"/>
    </location>
</feature>
<dbReference type="UCSC" id="D1054.12">
    <property type="organism name" value="c. elegans"/>
</dbReference>
<dbReference type="Bgee" id="WBGene00005399">
    <property type="expression patterns" value="Expressed in embryo and 1 other cell type or tissue"/>
</dbReference>
<dbReference type="FunCoup" id="Q18952">
    <property type="interactions" value="4"/>
</dbReference>
<dbReference type="Proteomes" id="UP000001940">
    <property type="component" value="Chromosome V"/>
</dbReference>
<dbReference type="RefSeq" id="NP_505760.2">
    <property type="nucleotide sequence ID" value="NM_073359.3"/>
</dbReference>
<dbReference type="OMA" id="IVNTIPC"/>
<dbReference type="HOGENOM" id="CLU_042960_1_0_1"/>
<dbReference type="eggNOG" id="ENOG502SY7B">
    <property type="taxonomic scope" value="Eukaryota"/>
</dbReference>
<dbReference type="WormBase" id="D1054.12">
    <property type="protein sequence ID" value="CE34478"/>
    <property type="gene ID" value="WBGene00005399"/>
    <property type="gene designation" value="srh-184"/>
</dbReference>
<dbReference type="GeneID" id="183918"/>
<dbReference type="InterPro" id="IPR053220">
    <property type="entry name" value="Nematode_rcpt-like_serp_H"/>
</dbReference>
<feature type="transmembrane region" description="Helical" evidence="1">
    <location>
        <begin position="50"/>
        <end position="76"/>
    </location>
</feature>
<feature type="transmembrane region" description="Helical" evidence="1">
    <location>
        <begin position="96"/>
        <end position="116"/>
    </location>
</feature>
<keyword evidence="2" id="KW-0675">Receptor</keyword>
<keyword evidence="1" id="KW-1133">Transmembrane helix</keyword>
<dbReference type="KEGG" id="cel:CELE_D1054.12"/>
<protein>
    <submittedName>
        <fullName evidence="2">Serpentine Receptor, class H</fullName>
    </submittedName>
</protein>
<feature type="transmembrane region" description="Helical" evidence="1">
    <location>
        <begin position="137"/>
        <end position="157"/>
    </location>
</feature>
<organism evidence="2 3">
    <name type="scientific">Caenorhabditis elegans</name>
    <dbReference type="NCBI Taxonomy" id="6239"/>
    <lineage>
        <taxon>Eukaryota</taxon>
        <taxon>Metazoa</taxon>
        <taxon>Ecdysozoa</taxon>
        <taxon>Nematoda</taxon>
        <taxon>Chromadorea</taxon>
        <taxon>Rhabditida</taxon>
        <taxon>Rhabditina</taxon>
        <taxon>Rhabditomorpha</taxon>
        <taxon>Rhabditoidea</taxon>
        <taxon>Rhabditidae</taxon>
        <taxon>Peloderinae</taxon>
        <taxon>Caenorhabditis</taxon>
    </lineage>
</organism>
<keyword evidence="1" id="KW-0472">Membrane</keyword>
<feature type="transmembrane region" description="Helical" evidence="1">
    <location>
        <begin position="186"/>
        <end position="219"/>
    </location>
</feature>
<dbReference type="InterPro" id="IPR019422">
    <property type="entry name" value="7TM_GPCR_serpentine_rcpt_Srh"/>
</dbReference>
<dbReference type="PANTHER" id="PTHR22941">
    <property type="entry name" value="SERPENTINE RECEPTOR"/>
    <property type="match status" value="1"/>
</dbReference>
<dbReference type="PIR" id="T20308">
    <property type="entry name" value="T20308"/>
</dbReference>
<evidence type="ECO:0000313" key="3">
    <source>
        <dbReference type="Proteomes" id="UP000001940"/>
    </source>
</evidence>
<evidence type="ECO:0000256" key="1">
    <source>
        <dbReference type="SAM" id="Phobius"/>
    </source>
</evidence>
<dbReference type="SMR" id="Q18952"/>
<feature type="transmembrane region" description="Helical" evidence="1">
    <location>
        <begin position="273"/>
        <end position="296"/>
    </location>
</feature>
<feature type="transmembrane region" description="Helical" evidence="1">
    <location>
        <begin position="17"/>
        <end position="38"/>
    </location>
</feature>